<organism evidence="1 2">
    <name type="scientific">Hygrophoropsis aurantiaca</name>
    <dbReference type="NCBI Taxonomy" id="72124"/>
    <lineage>
        <taxon>Eukaryota</taxon>
        <taxon>Fungi</taxon>
        <taxon>Dikarya</taxon>
        <taxon>Basidiomycota</taxon>
        <taxon>Agaricomycotina</taxon>
        <taxon>Agaricomycetes</taxon>
        <taxon>Agaricomycetidae</taxon>
        <taxon>Boletales</taxon>
        <taxon>Coniophorineae</taxon>
        <taxon>Hygrophoropsidaceae</taxon>
        <taxon>Hygrophoropsis</taxon>
    </lineage>
</organism>
<dbReference type="Proteomes" id="UP000790377">
    <property type="component" value="Unassembled WGS sequence"/>
</dbReference>
<evidence type="ECO:0000313" key="2">
    <source>
        <dbReference type="Proteomes" id="UP000790377"/>
    </source>
</evidence>
<name>A0ACB7ZXA4_9AGAM</name>
<dbReference type="EMBL" id="MU268126">
    <property type="protein sequence ID" value="KAH7905769.1"/>
    <property type="molecule type" value="Genomic_DNA"/>
</dbReference>
<evidence type="ECO:0000313" key="1">
    <source>
        <dbReference type="EMBL" id="KAH7905769.1"/>
    </source>
</evidence>
<gene>
    <name evidence="1" type="ORF">BJ138DRAFT_1118171</name>
</gene>
<accession>A0ACB7ZXA4</accession>
<comment type="caution">
    <text evidence="1">The sequence shown here is derived from an EMBL/GenBank/DDBJ whole genome shotgun (WGS) entry which is preliminary data.</text>
</comment>
<sequence>MSWIVDHHTAIICAGSLFIVCLASRFSKRKLVGGIPLPPGPAGLPFLGNVLSINSQEPWETYAAWGAQYGDLVYARFVNQDVVIINSEKIAKDLLEKRSSNYSDRPYLPTRLPFGWTHNFAFTPYGNEWRLARRLFHQGFRAEASLTFRPMQIRKSYQLLTNLLESPQNFSAHLTTFSSSIAMSATYDYETAPTDDPIVSVVEKANNLGLQYMTPETTLILNIFPFLLHLPSWFPGATMKRNANLCTKYGIEMVETPIEYVQKNMAAGTAGPSLVSDLLRMRERQDPDRLADFDAALRQSSASAFSGGSETVNFIEYPSVSSHITILKQTSTMLLIFILAMVLHPHVQVRARAELDAVVGKHRLPDYSDRLSLPYIEAIIREVARWQPMVPLAIAHAATNSDVYEGFYIPKGTTVIANAWAMARNEAVYPQATEFIPERFLDASGQLLNAEASTTAFGFGRRTCPGRHLADASLYIAIASTLALFEFSKAKDDQGREIDFVPKYTVGVTRHPDPFPCRIVPRPGVDGEKLAAIFDPVP</sequence>
<proteinExistence type="predicted"/>
<keyword evidence="2" id="KW-1185">Reference proteome</keyword>
<reference evidence="1" key="1">
    <citation type="journal article" date="2021" name="New Phytol.">
        <title>Evolutionary innovations through gain and loss of genes in the ectomycorrhizal Boletales.</title>
        <authorList>
            <person name="Wu G."/>
            <person name="Miyauchi S."/>
            <person name="Morin E."/>
            <person name="Kuo A."/>
            <person name="Drula E."/>
            <person name="Varga T."/>
            <person name="Kohler A."/>
            <person name="Feng B."/>
            <person name="Cao Y."/>
            <person name="Lipzen A."/>
            <person name="Daum C."/>
            <person name="Hundley H."/>
            <person name="Pangilinan J."/>
            <person name="Johnson J."/>
            <person name="Barry K."/>
            <person name="LaButti K."/>
            <person name="Ng V."/>
            <person name="Ahrendt S."/>
            <person name="Min B."/>
            <person name="Choi I.G."/>
            <person name="Park H."/>
            <person name="Plett J.M."/>
            <person name="Magnuson J."/>
            <person name="Spatafora J.W."/>
            <person name="Nagy L.G."/>
            <person name="Henrissat B."/>
            <person name="Grigoriev I.V."/>
            <person name="Yang Z.L."/>
            <person name="Xu J."/>
            <person name="Martin F.M."/>
        </authorList>
    </citation>
    <scope>NUCLEOTIDE SEQUENCE</scope>
    <source>
        <strain evidence="1">ATCC 28755</strain>
    </source>
</reference>
<protein>
    <submittedName>
        <fullName evidence="1">Cytochrome P450</fullName>
    </submittedName>
</protein>